<comment type="catalytic activity">
    <reaction evidence="10 12">
        <text>RNA(n) + a ribonucleoside 5'-triphosphate = RNA(n+1) + diphosphate</text>
        <dbReference type="Rhea" id="RHEA:21248"/>
        <dbReference type="Rhea" id="RHEA-COMP:14527"/>
        <dbReference type="Rhea" id="RHEA-COMP:17342"/>
        <dbReference type="ChEBI" id="CHEBI:33019"/>
        <dbReference type="ChEBI" id="CHEBI:61557"/>
        <dbReference type="ChEBI" id="CHEBI:140395"/>
        <dbReference type="EC" id="2.7.7.6"/>
    </reaction>
</comment>
<feature type="domain" description="RNA polymerase beta subunit protrusion" evidence="16">
    <location>
        <begin position="5"/>
        <end position="343"/>
    </location>
</feature>
<sequence>MNILKANSKVTSDANPAWHLTYRRIYVGKPSIEEGLEGIRNITPTDCRLRDLTYSAPIYVDIKYVRGNQLVKRRELIIGRMPIMLRSNRCILSTLTTMEELAHVRECPYDPGGYFVVRGSEKVVLMQEQLSRNRIMIGRNSKKELICEVLSTTSDRKSKTYVIIKKRRYYVKHNQLAEDVPISIIFKAMGYESDFMLMSAVGQEESFVAALGPSIEEAQILNIGTKDEAIKYLASKVKMRKMGPSAQAGREHDALDFLTNSMICHIDASCGNMKMKAVYLGLMIRRLIQAELGITDVDDRDFYGNKRIELAGSLLSLLFEDLFKRLNSELKRVADTSLGKNLATPFDVVKHLRQELITNGLISALSSGNWSIKRFRMEREGVTQVLSRLSYVSVLGMMSRINSTFEKTRKVSGPRSIQSSQWGIVCPADTPEGEACGLVKNLALLGHITTQSDERPILRLLYNSKVEDMRPIKFEVVHGGEFYTVFLNGALVGITRDPKYVVRQIRILRRKGEIDHFVSVSVSDVNHGIFVACDDGRLCRPYIIVEKGKPLLEQVHIDAVKNGGMNFEELVSLGIIEYLDVNELNNTFIAVYEKDINENTTHLEIEPLSLLGVVAGLIPYPHHNQSPRNTYQCAMGKQAMGVIGYNQQVRIDGLMYLLVYPQRPLVKTKTIEFCNLEKLPAGQNTMVAVMSFSGYDIEDAIVINKASLDRGYGRCLVNRYAKSTLRNYPNGTFDKILGPQIDQIKKKPVYKHAVLDLDGIVHPGSRVLPKQVLINKSMPSTSTSELVQNSQNVEYKDVSVSHKTSYPIIADKVLLSRTEDDEFLIKVLYSQCRRPELGDKFSSRHGQKGVCGLISPQEDMPFNDFGIVPDLIMNPHGYPSRMTVGKLMELLSSKNAVLSGRFHYGTAFAGDSVDDVSHELASRGFNFLGKEMLTSGITGQQLAAYIYFGPIFYQKLKHMVMDKMHARARGPRTALTRQPTEGRAREGGLRLGEMERDCLIAYGASMLLTERLMVSSDQFQVDVCSACGIMGYSGWCQRCKSSSTMATIKIPYACKLLFQELQSMNIVPRLSTIKYTDED</sequence>
<comment type="similarity">
    <text evidence="2 11">Belongs to the RNA polymerase beta chain family.</text>
</comment>
<feature type="domain" description="RNA polymerase Rpb2" evidence="19">
    <location>
        <begin position="567"/>
        <end position="599"/>
    </location>
</feature>
<evidence type="ECO:0000259" key="13">
    <source>
        <dbReference type="Pfam" id="PF00562"/>
    </source>
</evidence>
<dbReference type="EC" id="2.7.7.6" evidence="12"/>
<dbReference type="Pfam" id="PF04566">
    <property type="entry name" value="RNA_pol_Rpb2_4"/>
    <property type="match status" value="1"/>
</dbReference>
<dbReference type="GO" id="GO:0032549">
    <property type="term" value="F:ribonucleoside binding"/>
    <property type="evidence" value="ECO:0007669"/>
    <property type="project" value="InterPro"/>
</dbReference>
<dbReference type="GO" id="GO:0003899">
    <property type="term" value="F:DNA-directed RNA polymerase activity"/>
    <property type="evidence" value="ECO:0007669"/>
    <property type="project" value="UniProtKB-EC"/>
</dbReference>
<evidence type="ECO:0000256" key="5">
    <source>
        <dbReference type="ARBA" id="ARBA00022695"/>
    </source>
</evidence>
<accession>A0A914E4J4</accession>
<protein>
    <recommendedName>
        <fullName evidence="12">DNA-directed RNA polymerase subunit beta</fullName>
        <ecNumber evidence="12">2.7.7.6</ecNumber>
    </recommendedName>
</protein>
<dbReference type="Proteomes" id="UP000887540">
    <property type="component" value="Unplaced"/>
</dbReference>
<keyword evidence="6" id="KW-0479">Metal-binding</keyword>
<comment type="subcellular location">
    <subcellularLocation>
        <location evidence="1">Nucleus</location>
    </subcellularLocation>
</comment>
<dbReference type="FunFam" id="3.90.1100.10:FF:000021">
    <property type="entry name" value="DNA-directed RNA polymerase subunit beta"/>
    <property type="match status" value="1"/>
</dbReference>
<evidence type="ECO:0000259" key="16">
    <source>
        <dbReference type="Pfam" id="PF04563"/>
    </source>
</evidence>
<evidence type="ECO:0000256" key="9">
    <source>
        <dbReference type="ARBA" id="ARBA00023242"/>
    </source>
</evidence>
<feature type="domain" description="RNA polymerase Rpb2" evidence="17">
    <location>
        <begin position="384"/>
        <end position="447"/>
    </location>
</feature>
<evidence type="ECO:0000259" key="18">
    <source>
        <dbReference type="Pfam" id="PF04566"/>
    </source>
</evidence>
<dbReference type="Gene3D" id="3.90.1100.10">
    <property type="match status" value="2"/>
</dbReference>
<dbReference type="InterPro" id="IPR037033">
    <property type="entry name" value="DNA-dir_RNAP_su2_hyb_sf"/>
</dbReference>
<dbReference type="InterPro" id="IPR007646">
    <property type="entry name" value="RNA_pol_Rpb2_4"/>
</dbReference>
<dbReference type="Pfam" id="PF00562">
    <property type="entry name" value="RNA_pol_Rpb2_6"/>
    <property type="match status" value="1"/>
</dbReference>
<evidence type="ECO:0000256" key="8">
    <source>
        <dbReference type="ARBA" id="ARBA00023163"/>
    </source>
</evidence>
<dbReference type="FunFam" id="2.40.270.10:FF:000006">
    <property type="entry name" value="DNA-directed RNA polymerase subunit beta"/>
    <property type="match status" value="1"/>
</dbReference>
<dbReference type="SUPFAM" id="SSF64484">
    <property type="entry name" value="beta and beta-prime subunits of DNA dependent RNA-polymerase"/>
    <property type="match status" value="1"/>
</dbReference>
<comment type="function">
    <text evidence="12">DNA-dependent RNA polymerase catalyzes the transcription of DNA into RNA using the four ribonucleoside triphosphates as substrates.</text>
</comment>
<keyword evidence="8 12" id="KW-0804">Transcription</keyword>
<evidence type="ECO:0000256" key="7">
    <source>
        <dbReference type="ARBA" id="ARBA00022833"/>
    </source>
</evidence>
<dbReference type="Gene3D" id="3.90.1800.10">
    <property type="entry name" value="RNA polymerase alpha subunit dimerisation domain"/>
    <property type="match status" value="1"/>
</dbReference>
<evidence type="ECO:0000313" key="21">
    <source>
        <dbReference type="WBParaSite" id="ACRNAN_scaffold5646.g32041.t1"/>
    </source>
</evidence>
<keyword evidence="9" id="KW-0539">Nucleus</keyword>
<dbReference type="Pfam" id="PF04565">
    <property type="entry name" value="RNA_pol_Rpb2_3"/>
    <property type="match status" value="1"/>
</dbReference>
<dbReference type="GO" id="GO:0003677">
    <property type="term" value="F:DNA binding"/>
    <property type="evidence" value="ECO:0007669"/>
    <property type="project" value="InterPro"/>
</dbReference>
<dbReference type="InterPro" id="IPR007647">
    <property type="entry name" value="RNA_pol_Rpb2_5"/>
</dbReference>
<dbReference type="InterPro" id="IPR007642">
    <property type="entry name" value="RNA_pol_Rpb2_2"/>
</dbReference>
<evidence type="ECO:0000256" key="10">
    <source>
        <dbReference type="ARBA" id="ARBA00048552"/>
    </source>
</evidence>
<evidence type="ECO:0000256" key="3">
    <source>
        <dbReference type="ARBA" id="ARBA00022478"/>
    </source>
</evidence>
<dbReference type="CDD" id="cd00653">
    <property type="entry name" value="RNA_pol_B_RPB2"/>
    <property type="match status" value="1"/>
</dbReference>
<dbReference type="Gene3D" id="2.40.270.10">
    <property type="entry name" value="DNA-directed RNA polymerase, subunit 2, domain 6"/>
    <property type="match status" value="1"/>
</dbReference>
<evidence type="ECO:0000256" key="12">
    <source>
        <dbReference type="RuleBase" id="RU363031"/>
    </source>
</evidence>
<dbReference type="PANTHER" id="PTHR20856">
    <property type="entry name" value="DNA-DIRECTED RNA POLYMERASE I SUBUNIT 2"/>
    <property type="match status" value="1"/>
</dbReference>
<evidence type="ECO:0000259" key="19">
    <source>
        <dbReference type="Pfam" id="PF04567"/>
    </source>
</evidence>
<dbReference type="WBParaSite" id="ACRNAN_scaffold5646.g32041.t1">
    <property type="protein sequence ID" value="ACRNAN_scaffold5646.g32041.t1"/>
    <property type="gene ID" value="ACRNAN_scaffold5646.g32041"/>
</dbReference>
<dbReference type="InterPro" id="IPR007121">
    <property type="entry name" value="RNA_pol_bsu_CS"/>
</dbReference>
<feature type="domain" description="RNA polymerase Rpb2" evidence="18">
    <location>
        <begin position="485"/>
        <end position="546"/>
    </location>
</feature>
<feature type="domain" description="RNA polymerase Rpb2" evidence="15">
    <location>
        <begin position="132"/>
        <end position="309"/>
    </location>
</feature>
<dbReference type="Pfam" id="PF04563">
    <property type="entry name" value="RNA_pol_Rpb2_1"/>
    <property type="match status" value="1"/>
</dbReference>
<dbReference type="FunFam" id="2.40.270.10:FF:000011">
    <property type="entry name" value="DNA-directed RNA polymerase subunit beta"/>
    <property type="match status" value="1"/>
</dbReference>
<evidence type="ECO:0000259" key="14">
    <source>
        <dbReference type="Pfam" id="PF04560"/>
    </source>
</evidence>
<dbReference type="InterPro" id="IPR014724">
    <property type="entry name" value="RNA_pol_RPB2_OB-fold"/>
</dbReference>
<feature type="domain" description="DNA-directed RNA polymerase subunit 2 hybrid-binding" evidence="13">
    <location>
        <begin position="614"/>
        <end position="985"/>
    </location>
</feature>
<keyword evidence="20" id="KW-1185">Reference proteome</keyword>
<evidence type="ECO:0000259" key="17">
    <source>
        <dbReference type="Pfam" id="PF04565"/>
    </source>
</evidence>
<dbReference type="FunFam" id="3.90.1800.10:FF:000003">
    <property type="entry name" value="DNA-directed RNA polymerase subunit beta"/>
    <property type="match status" value="1"/>
</dbReference>
<evidence type="ECO:0000259" key="15">
    <source>
        <dbReference type="Pfam" id="PF04561"/>
    </source>
</evidence>
<dbReference type="InterPro" id="IPR015712">
    <property type="entry name" value="DNA-dir_RNA_pol_su2"/>
</dbReference>
<dbReference type="Gene3D" id="2.40.50.150">
    <property type="match status" value="1"/>
</dbReference>
<dbReference type="InterPro" id="IPR007644">
    <property type="entry name" value="RNA_pol_bsu_protrusion"/>
</dbReference>
<evidence type="ECO:0000256" key="4">
    <source>
        <dbReference type="ARBA" id="ARBA00022679"/>
    </source>
</evidence>
<dbReference type="Pfam" id="PF04560">
    <property type="entry name" value="RNA_pol_Rpb2_7"/>
    <property type="match status" value="1"/>
</dbReference>
<dbReference type="AlphaFoldDB" id="A0A914E4J4"/>
<dbReference type="PROSITE" id="PS01166">
    <property type="entry name" value="RNA_POL_BETA"/>
    <property type="match status" value="1"/>
</dbReference>
<keyword evidence="7" id="KW-0862">Zinc</keyword>
<dbReference type="InterPro" id="IPR007641">
    <property type="entry name" value="RNA_pol_Rpb2_7"/>
</dbReference>
<dbReference type="Pfam" id="PF04567">
    <property type="entry name" value="RNA_pol_Rpb2_5"/>
    <property type="match status" value="1"/>
</dbReference>
<evidence type="ECO:0000256" key="2">
    <source>
        <dbReference type="ARBA" id="ARBA00006835"/>
    </source>
</evidence>
<keyword evidence="5 12" id="KW-0548">Nucleotidyltransferase</keyword>
<dbReference type="Pfam" id="PF04561">
    <property type="entry name" value="RNA_pol_Rpb2_2"/>
    <property type="match status" value="1"/>
</dbReference>
<keyword evidence="4 12" id="KW-0808">Transferase</keyword>
<keyword evidence="3 12" id="KW-0240">DNA-directed RNA polymerase</keyword>
<dbReference type="FunFam" id="3.90.1110.10:FF:000006">
    <property type="entry name" value="DNA-directed RNA polymerase subunit beta"/>
    <property type="match status" value="1"/>
</dbReference>
<dbReference type="GO" id="GO:0005634">
    <property type="term" value="C:nucleus"/>
    <property type="evidence" value="ECO:0007669"/>
    <property type="project" value="UniProtKB-SubCell"/>
</dbReference>
<evidence type="ECO:0000313" key="20">
    <source>
        <dbReference type="Proteomes" id="UP000887540"/>
    </source>
</evidence>
<evidence type="ECO:0000256" key="6">
    <source>
        <dbReference type="ARBA" id="ARBA00022723"/>
    </source>
</evidence>
<dbReference type="GO" id="GO:0000428">
    <property type="term" value="C:DNA-directed RNA polymerase complex"/>
    <property type="evidence" value="ECO:0007669"/>
    <property type="project" value="UniProtKB-KW"/>
</dbReference>
<dbReference type="GO" id="GO:0006383">
    <property type="term" value="P:transcription by RNA polymerase III"/>
    <property type="evidence" value="ECO:0007669"/>
    <property type="project" value="UniProtKB-ARBA"/>
</dbReference>
<dbReference type="InterPro" id="IPR007645">
    <property type="entry name" value="RNA_pol_Rpb2_3"/>
</dbReference>
<evidence type="ECO:0000256" key="1">
    <source>
        <dbReference type="ARBA" id="ARBA00004123"/>
    </source>
</evidence>
<name>A0A914E4J4_9BILA</name>
<feature type="domain" description="RNA polymerase Rpb2" evidence="14">
    <location>
        <begin position="987"/>
        <end position="1071"/>
    </location>
</feature>
<dbReference type="GO" id="GO:0046872">
    <property type="term" value="F:metal ion binding"/>
    <property type="evidence" value="ECO:0007669"/>
    <property type="project" value="UniProtKB-KW"/>
</dbReference>
<proteinExistence type="inferred from homology"/>
<organism evidence="20 21">
    <name type="scientific">Acrobeloides nanus</name>
    <dbReference type="NCBI Taxonomy" id="290746"/>
    <lineage>
        <taxon>Eukaryota</taxon>
        <taxon>Metazoa</taxon>
        <taxon>Ecdysozoa</taxon>
        <taxon>Nematoda</taxon>
        <taxon>Chromadorea</taxon>
        <taxon>Rhabditida</taxon>
        <taxon>Tylenchina</taxon>
        <taxon>Cephalobomorpha</taxon>
        <taxon>Cephaloboidea</taxon>
        <taxon>Cephalobidae</taxon>
        <taxon>Acrobeloides</taxon>
    </lineage>
</organism>
<evidence type="ECO:0000256" key="11">
    <source>
        <dbReference type="RuleBase" id="RU000434"/>
    </source>
</evidence>
<reference evidence="21" key="1">
    <citation type="submission" date="2022-11" db="UniProtKB">
        <authorList>
            <consortium name="WormBaseParasite"/>
        </authorList>
    </citation>
    <scope>IDENTIFICATION</scope>
</reference>
<dbReference type="InterPro" id="IPR007120">
    <property type="entry name" value="DNA-dir_RNAP_su2_dom"/>
</dbReference>